<accession>A0A9N9KKY2</accession>
<dbReference type="SUPFAM" id="SSF51735">
    <property type="entry name" value="NAD(P)-binding Rossmann-fold domains"/>
    <property type="match status" value="1"/>
</dbReference>
<protein>
    <recommendedName>
        <fullName evidence="5">Short chain oxidoreductase</fullName>
    </recommendedName>
</protein>
<dbReference type="PRINTS" id="PR00080">
    <property type="entry name" value="SDRFAMILY"/>
</dbReference>
<dbReference type="GO" id="GO:0016491">
    <property type="term" value="F:oxidoreductase activity"/>
    <property type="evidence" value="ECO:0007669"/>
    <property type="project" value="TreeGrafter"/>
</dbReference>
<name>A0A9N9KKY2_9HELO</name>
<sequence length="246" mass="26461">MASYLITGTSRGLGLTLVKQLVSRPSSEVSIIFATARSESKALTELAESNAGRISIVQLEAKSESSIKDAVKVVEEKLGGKGLDVLINNAAIGNHTPAGIATMDDLDEHLLVNVIGVHMVTRAFIPLLQRGNSKKIVNITSTLGSIARAHFTKLLDTPGYKISKSALNSLTMQYSLAYEEEGFTIFCISPGWLRTDLGGQHADLDVEVGAKATLEKIIGAGKEQNGKFMDIYVEGHPRYNGEDCAW</sequence>
<dbReference type="OrthoDB" id="5296at2759"/>
<dbReference type="InterPro" id="IPR036291">
    <property type="entry name" value="NAD(P)-bd_dom_sf"/>
</dbReference>
<gene>
    <name evidence="3" type="ORF">HYFRA_00001959</name>
</gene>
<evidence type="ECO:0000256" key="1">
    <source>
        <dbReference type="ARBA" id="ARBA00006484"/>
    </source>
</evidence>
<organism evidence="3 4">
    <name type="scientific">Hymenoscyphus fraxineus</name>
    <dbReference type="NCBI Taxonomy" id="746836"/>
    <lineage>
        <taxon>Eukaryota</taxon>
        <taxon>Fungi</taxon>
        <taxon>Dikarya</taxon>
        <taxon>Ascomycota</taxon>
        <taxon>Pezizomycotina</taxon>
        <taxon>Leotiomycetes</taxon>
        <taxon>Helotiales</taxon>
        <taxon>Helotiaceae</taxon>
        <taxon>Hymenoscyphus</taxon>
    </lineage>
</organism>
<evidence type="ECO:0008006" key="5">
    <source>
        <dbReference type="Google" id="ProtNLM"/>
    </source>
</evidence>
<dbReference type="AlphaFoldDB" id="A0A9N9KKY2"/>
<proteinExistence type="inferred from homology"/>
<dbReference type="EMBL" id="CAJVRL010000001">
    <property type="protein sequence ID" value="CAG8948836.1"/>
    <property type="molecule type" value="Genomic_DNA"/>
</dbReference>
<dbReference type="GO" id="GO:0005737">
    <property type="term" value="C:cytoplasm"/>
    <property type="evidence" value="ECO:0007669"/>
    <property type="project" value="TreeGrafter"/>
</dbReference>
<keyword evidence="4" id="KW-1185">Reference proteome</keyword>
<evidence type="ECO:0000256" key="2">
    <source>
        <dbReference type="RuleBase" id="RU000363"/>
    </source>
</evidence>
<dbReference type="CDD" id="cd05325">
    <property type="entry name" value="carb_red_sniffer_like_SDR_c"/>
    <property type="match status" value="1"/>
</dbReference>
<dbReference type="Pfam" id="PF00106">
    <property type="entry name" value="adh_short"/>
    <property type="match status" value="1"/>
</dbReference>
<comment type="similarity">
    <text evidence="1 2">Belongs to the short-chain dehydrogenases/reductases (SDR) family.</text>
</comment>
<comment type="caution">
    <text evidence="3">The sequence shown here is derived from an EMBL/GenBank/DDBJ whole genome shotgun (WGS) entry which is preliminary data.</text>
</comment>
<dbReference type="PANTHER" id="PTHR43544">
    <property type="entry name" value="SHORT-CHAIN DEHYDROGENASE/REDUCTASE"/>
    <property type="match status" value="1"/>
</dbReference>
<evidence type="ECO:0000313" key="4">
    <source>
        <dbReference type="Proteomes" id="UP000696280"/>
    </source>
</evidence>
<reference evidence="3" key="1">
    <citation type="submission" date="2021-07" db="EMBL/GenBank/DDBJ databases">
        <authorList>
            <person name="Durling M."/>
        </authorList>
    </citation>
    <scope>NUCLEOTIDE SEQUENCE</scope>
</reference>
<dbReference type="InterPro" id="IPR051468">
    <property type="entry name" value="Fungal_SecMetab_SDRs"/>
</dbReference>
<dbReference type="Gene3D" id="3.40.50.720">
    <property type="entry name" value="NAD(P)-binding Rossmann-like Domain"/>
    <property type="match status" value="1"/>
</dbReference>
<dbReference type="Proteomes" id="UP000696280">
    <property type="component" value="Unassembled WGS sequence"/>
</dbReference>
<dbReference type="PANTHER" id="PTHR43544:SF36">
    <property type="entry name" value="CHAIN OXIDOREDUCTASE (CSGA), PUTATIVE (AFU_ORTHOLOGUE AFUA_4G00910)-RELATED"/>
    <property type="match status" value="1"/>
</dbReference>
<dbReference type="InterPro" id="IPR002347">
    <property type="entry name" value="SDR_fam"/>
</dbReference>
<evidence type="ECO:0000313" key="3">
    <source>
        <dbReference type="EMBL" id="CAG8948836.1"/>
    </source>
</evidence>
<dbReference type="PRINTS" id="PR00081">
    <property type="entry name" value="GDHRDH"/>
</dbReference>